<dbReference type="AlphaFoldDB" id="A0A1H0D2C0"/>
<keyword evidence="3" id="KW-1185">Reference proteome</keyword>
<dbReference type="Pfam" id="PF04972">
    <property type="entry name" value="BON"/>
    <property type="match status" value="1"/>
</dbReference>
<dbReference type="InterPro" id="IPR007055">
    <property type="entry name" value="BON_dom"/>
</dbReference>
<gene>
    <name evidence="2" type="ORF">SAMN04489726_7536</name>
</gene>
<dbReference type="eggNOG" id="ENOG5033D4C">
    <property type="taxonomic scope" value="Bacteria"/>
</dbReference>
<evidence type="ECO:0000313" key="3">
    <source>
        <dbReference type="Proteomes" id="UP000183376"/>
    </source>
</evidence>
<evidence type="ECO:0000259" key="1">
    <source>
        <dbReference type="PROSITE" id="PS50914"/>
    </source>
</evidence>
<evidence type="ECO:0000313" key="2">
    <source>
        <dbReference type="EMBL" id="SDN63981.1"/>
    </source>
</evidence>
<dbReference type="STRING" id="211114.SAMN04489726_7536"/>
<dbReference type="OrthoDB" id="4474880at2"/>
<dbReference type="RefSeq" id="WP_030428510.1">
    <property type="nucleotide sequence ID" value="NZ_JOEF01000004.1"/>
</dbReference>
<reference evidence="2 3" key="1">
    <citation type="submission" date="2016-10" db="EMBL/GenBank/DDBJ databases">
        <authorList>
            <person name="de Groot N.N."/>
        </authorList>
    </citation>
    <scope>NUCLEOTIDE SEQUENCE [LARGE SCALE GENOMIC DNA]</scope>
    <source>
        <strain evidence="2 3">DSM 44149</strain>
    </source>
</reference>
<protein>
    <submittedName>
        <fullName evidence="2">BON domain-containing protein</fullName>
    </submittedName>
</protein>
<dbReference type="EMBL" id="LT629701">
    <property type="protein sequence ID" value="SDN63981.1"/>
    <property type="molecule type" value="Genomic_DNA"/>
</dbReference>
<dbReference type="Proteomes" id="UP000183376">
    <property type="component" value="Chromosome I"/>
</dbReference>
<name>A0A1H0D2C0_ALLAB</name>
<proteinExistence type="predicted"/>
<dbReference type="PROSITE" id="PS50914">
    <property type="entry name" value="BON"/>
    <property type="match status" value="1"/>
</dbReference>
<feature type="domain" description="BON" evidence="1">
    <location>
        <begin position="7"/>
        <end position="75"/>
    </location>
</feature>
<sequence length="86" mass="9671">MTTDQEPPQYAVARLRRALAEDPRTAEQGVRVDLRGEQVYLSGDVASEERKHKLDQVVHDIAANLTVHNDVRVVEAKAPVGREELR</sequence>
<accession>A0A1H0D2C0</accession>
<organism evidence="2 3">
    <name type="scientific">Allokutzneria albata</name>
    <name type="common">Kibdelosporangium albatum</name>
    <dbReference type="NCBI Taxonomy" id="211114"/>
    <lineage>
        <taxon>Bacteria</taxon>
        <taxon>Bacillati</taxon>
        <taxon>Actinomycetota</taxon>
        <taxon>Actinomycetes</taxon>
        <taxon>Pseudonocardiales</taxon>
        <taxon>Pseudonocardiaceae</taxon>
        <taxon>Allokutzneria</taxon>
    </lineage>
</organism>